<comment type="caution">
    <text evidence="1">The sequence shown here is derived from an EMBL/GenBank/DDBJ whole genome shotgun (WGS) entry which is preliminary data.</text>
</comment>
<name>A0A9Q5I342_SANBA</name>
<organism evidence="1 2">
    <name type="scientific">Sanghuangporus baumii</name>
    <name type="common">Phellinus baumii</name>
    <dbReference type="NCBI Taxonomy" id="108892"/>
    <lineage>
        <taxon>Eukaryota</taxon>
        <taxon>Fungi</taxon>
        <taxon>Dikarya</taxon>
        <taxon>Basidiomycota</taxon>
        <taxon>Agaricomycotina</taxon>
        <taxon>Agaricomycetes</taxon>
        <taxon>Hymenochaetales</taxon>
        <taxon>Hymenochaetaceae</taxon>
        <taxon>Sanghuangporus</taxon>
    </lineage>
</organism>
<protein>
    <submittedName>
        <fullName evidence="1">Uncharacterized protein</fullName>
    </submittedName>
</protein>
<accession>A0A9Q5I342</accession>
<gene>
    <name evidence="1" type="ORF">A7U60_g1927</name>
</gene>
<keyword evidence="2" id="KW-1185">Reference proteome</keyword>
<dbReference type="AlphaFoldDB" id="A0A9Q5I342"/>
<evidence type="ECO:0000313" key="1">
    <source>
        <dbReference type="EMBL" id="OCB90818.1"/>
    </source>
</evidence>
<sequence length="150" mass="17649">MSVRLVVPHDAPAEVRRRSQPVRISTVREWVDYHASRFLLKNYNRLLGQSPGRFVPPKELMRRRLVKEVFDELQAIYTTRVEDLIRNKERIDHLRRCVTALCIHNARKKSVLANLHMMEDVVRELDEREAGEQEILDGIREVALEILSLD</sequence>
<evidence type="ECO:0000313" key="2">
    <source>
        <dbReference type="Proteomes" id="UP000757232"/>
    </source>
</evidence>
<dbReference type="EMBL" id="LNZH02000116">
    <property type="protein sequence ID" value="OCB90818.1"/>
    <property type="molecule type" value="Genomic_DNA"/>
</dbReference>
<dbReference type="Proteomes" id="UP000757232">
    <property type="component" value="Unassembled WGS sequence"/>
</dbReference>
<proteinExistence type="predicted"/>
<reference evidence="1" key="1">
    <citation type="submission" date="2016-06" db="EMBL/GenBank/DDBJ databases">
        <title>Draft Genome sequence of the fungus Inonotus baumii.</title>
        <authorList>
            <person name="Zhu H."/>
            <person name="Lin W."/>
        </authorList>
    </citation>
    <scope>NUCLEOTIDE SEQUENCE</scope>
    <source>
        <strain evidence="1">821</strain>
    </source>
</reference>